<dbReference type="HOGENOM" id="CLU_634466_0_0_14"/>
<dbReference type="KEGG" id="sdi:SDIMI_v3c08080"/>
<gene>
    <name evidence="2" type="ORF">SDIMI_v3c08080</name>
</gene>
<name>S5M376_9MOLU</name>
<keyword evidence="1" id="KW-0812">Transmembrane</keyword>
<feature type="transmembrane region" description="Helical" evidence="1">
    <location>
        <begin position="333"/>
        <end position="353"/>
    </location>
</feature>
<accession>S5M376</accession>
<keyword evidence="1" id="KW-1133">Transmembrane helix</keyword>
<dbReference type="OrthoDB" id="388461at2"/>
<dbReference type="EMBL" id="CP005076">
    <property type="protein sequence ID" value="AGR42512.1"/>
    <property type="molecule type" value="Genomic_DNA"/>
</dbReference>
<sequence>MNKSLDNFVIEKFKNSAKLIRRFTIVFLLLLIPTVTYIVIININKALDYYFDNIDIIKENFGRNVIVSYSSIMINSWVSLSLIISALIMIAFLGLILKAKISDFKKISYIVIIGFLAILSIVLIAVSEFSYSRFYYLYDFLINNDEGLKLENDDAIEKLRLGFIEIYGKGITKFKWSNDSLTWWLAILKIIFVILFFSIWLRNNKNNNQILTVSKSINRSGIKELISKFSLNDTKNILFWLIIGTTLVFITPLIYIINMSVFNSKMGSMLNWTFIVTDLYKNIDTLSSETIKSSYFVIKFLPIIVSGFLISNILISIVAYVQNWNRSKYSFAMQYILLLVEIIFVLIVIAYSSHEAQKITNYWNQGTITIPKIALESKYLKEVYGFPFINNEMPDPWLSGLKYISQTIISISFLATIYIILGVKFKKVSNNL</sequence>
<feature type="transmembrane region" description="Helical" evidence="1">
    <location>
        <begin position="237"/>
        <end position="257"/>
    </location>
</feature>
<evidence type="ECO:0000313" key="2">
    <source>
        <dbReference type="EMBL" id="AGR42512.1"/>
    </source>
</evidence>
<evidence type="ECO:0000256" key="1">
    <source>
        <dbReference type="SAM" id="Phobius"/>
    </source>
</evidence>
<dbReference type="PATRIC" id="fig|1276221.3.peg.810"/>
<protein>
    <submittedName>
        <fullName evidence="2">Uncharacterized protein</fullName>
    </submittedName>
</protein>
<organism evidence="2 3">
    <name type="scientific">Spiroplasma diminutum CUAS-1</name>
    <dbReference type="NCBI Taxonomy" id="1276221"/>
    <lineage>
        <taxon>Bacteria</taxon>
        <taxon>Bacillati</taxon>
        <taxon>Mycoplasmatota</taxon>
        <taxon>Mollicutes</taxon>
        <taxon>Entomoplasmatales</taxon>
        <taxon>Spiroplasmataceae</taxon>
        <taxon>Spiroplasma</taxon>
    </lineage>
</organism>
<dbReference type="AlphaFoldDB" id="S5M376"/>
<keyword evidence="1" id="KW-0472">Membrane</keyword>
<reference evidence="2 3" key="1">
    <citation type="journal article" date="2013" name="Genome Biol. Evol.">
        <title>Comparison of metabolic capacities and inference of gene content evolution in mosquito-associated Spiroplasma diminutum and S. taiwanense.</title>
        <authorList>
            <person name="Lo W.S."/>
            <person name="Ku C."/>
            <person name="Chen L.L."/>
            <person name="Chang T.H."/>
            <person name="Kuo C.H."/>
        </authorList>
    </citation>
    <scope>NUCLEOTIDE SEQUENCE [LARGE SCALE GENOMIC DNA]</scope>
    <source>
        <strain evidence="2">CUAS-1</strain>
    </source>
</reference>
<feature type="transmembrane region" description="Helical" evidence="1">
    <location>
        <begin position="403"/>
        <end position="423"/>
    </location>
</feature>
<feature type="transmembrane region" description="Helical" evidence="1">
    <location>
        <begin position="77"/>
        <end position="97"/>
    </location>
</feature>
<feature type="transmembrane region" description="Helical" evidence="1">
    <location>
        <begin position="109"/>
        <end position="131"/>
    </location>
</feature>
<evidence type="ECO:0000313" key="3">
    <source>
        <dbReference type="Proteomes" id="UP000014983"/>
    </source>
</evidence>
<feature type="transmembrane region" description="Helical" evidence="1">
    <location>
        <begin position="181"/>
        <end position="201"/>
    </location>
</feature>
<feature type="transmembrane region" description="Helical" evidence="1">
    <location>
        <begin position="20"/>
        <end position="43"/>
    </location>
</feature>
<dbReference type="InParanoid" id="S5M376"/>
<dbReference type="RefSeq" id="WP_020836740.1">
    <property type="nucleotide sequence ID" value="NC_021833.1"/>
</dbReference>
<dbReference type="Proteomes" id="UP000014983">
    <property type="component" value="Chromosome"/>
</dbReference>
<proteinExistence type="predicted"/>
<dbReference type="STRING" id="1276221.SDIMI_v3c08080"/>
<feature type="transmembrane region" description="Helical" evidence="1">
    <location>
        <begin position="296"/>
        <end position="321"/>
    </location>
</feature>
<keyword evidence="3" id="KW-1185">Reference proteome</keyword>